<dbReference type="Gene3D" id="3.30.1140.60">
    <property type="entry name" value="F-actin capping protein, alpha subunit"/>
    <property type="match status" value="1"/>
</dbReference>
<name>A0A1B7SMT1_9ASCO</name>
<dbReference type="PROSITE" id="PS00749">
    <property type="entry name" value="F_ACTIN_CAPPING_A_2"/>
    <property type="match status" value="1"/>
</dbReference>
<dbReference type="PANTHER" id="PTHR10653:SF0">
    <property type="entry name" value="F-ACTIN-CAPPING PROTEIN SUBUNIT ALPHA"/>
    <property type="match status" value="1"/>
</dbReference>
<dbReference type="GO" id="GO:0000131">
    <property type="term" value="C:incipient cellular bud site"/>
    <property type="evidence" value="ECO:0007669"/>
    <property type="project" value="EnsemblFungi"/>
</dbReference>
<dbReference type="Gene3D" id="3.90.1150.210">
    <property type="entry name" value="F-actin capping protein, beta subunit"/>
    <property type="match status" value="1"/>
</dbReference>
<dbReference type="InterPro" id="IPR042276">
    <property type="entry name" value="CapZ_alpha/beta_2"/>
</dbReference>
<dbReference type="InterPro" id="IPR017865">
    <property type="entry name" value="F-actin_cap_asu_CS"/>
</dbReference>
<evidence type="ECO:0000256" key="3">
    <source>
        <dbReference type="ARBA" id="ARBA00022467"/>
    </source>
</evidence>
<dbReference type="PRINTS" id="PR00191">
    <property type="entry name" value="FACTINCAPA"/>
</dbReference>
<comment type="similarity">
    <text evidence="1 6">Belongs to the F-actin-capping protein alpha subunit family.</text>
</comment>
<comment type="caution">
    <text evidence="7">The sequence shown here is derived from an EMBL/GenBank/DDBJ whole genome shotgun (WGS) entry which is preliminary data.</text>
</comment>
<dbReference type="InterPro" id="IPR037282">
    <property type="entry name" value="CapZ_alpha/beta"/>
</dbReference>
<keyword evidence="4 6" id="KW-0009">Actin-binding</keyword>
<gene>
    <name evidence="7" type="ORF">OGATHE_000577</name>
</gene>
<protein>
    <recommendedName>
        <fullName evidence="2 6">F-actin-capping protein subunit alpha</fullName>
    </recommendedName>
</protein>
<comment type="subunit">
    <text evidence="6">Heterodimer of an alpha and a beta subunit.</text>
</comment>
<organism evidence="7 8">
    <name type="scientific">Ogataea polymorpha</name>
    <dbReference type="NCBI Taxonomy" id="460523"/>
    <lineage>
        <taxon>Eukaryota</taxon>
        <taxon>Fungi</taxon>
        <taxon>Dikarya</taxon>
        <taxon>Ascomycota</taxon>
        <taxon>Saccharomycotina</taxon>
        <taxon>Pichiomycetes</taxon>
        <taxon>Pichiales</taxon>
        <taxon>Pichiaceae</taxon>
        <taxon>Ogataea</taxon>
    </lineage>
</organism>
<accession>A0A1B7SMT1</accession>
<evidence type="ECO:0000256" key="6">
    <source>
        <dbReference type="RuleBase" id="RU365077"/>
    </source>
</evidence>
<dbReference type="Pfam" id="PF01267">
    <property type="entry name" value="F-actin_cap_A"/>
    <property type="match status" value="1"/>
</dbReference>
<dbReference type="EMBL" id="JAEUBD010000095">
    <property type="protein sequence ID" value="KAH3677923.1"/>
    <property type="molecule type" value="Genomic_DNA"/>
</dbReference>
<proteinExistence type="inferred from homology"/>
<dbReference type="InterPro" id="IPR002189">
    <property type="entry name" value="CapZ_alpha"/>
</dbReference>
<evidence type="ECO:0000256" key="2">
    <source>
        <dbReference type="ARBA" id="ARBA00014038"/>
    </source>
</evidence>
<reference evidence="7" key="2">
    <citation type="submission" date="2021-01" db="EMBL/GenBank/DDBJ databases">
        <authorList>
            <person name="Schikora-Tamarit M.A."/>
        </authorList>
    </citation>
    <scope>NUCLEOTIDE SEQUENCE</scope>
    <source>
        <strain evidence="7">NCAIM Y.01608</strain>
    </source>
</reference>
<dbReference type="InterPro" id="IPR042489">
    <property type="entry name" value="CapZ_alpha_1"/>
</dbReference>
<evidence type="ECO:0000313" key="8">
    <source>
        <dbReference type="Proteomes" id="UP000788993"/>
    </source>
</evidence>
<comment type="function">
    <text evidence="5 6">F-actin-capping proteins bind in a Ca(2+)-independent manner to the fast growing ends of actin filaments (barbed end) thereby blocking the exchange of subunits at these ends. Unlike other capping proteins (such as gelsolin and severin), these proteins do not sever actin filaments.</text>
</comment>
<dbReference type="RefSeq" id="XP_018212609.1">
    <property type="nucleotide sequence ID" value="XM_018358037.1"/>
</dbReference>
<dbReference type="GO" id="GO:0008290">
    <property type="term" value="C:F-actin capping protein complex"/>
    <property type="evidence" value="ECO:0007669"/>
    <property type="project" value="UniProtKB-UniRule"/>
</dbReference>
<evidence type="ECO:0000313" key="7">
    <source>
        <dbReference type="EMBL" id="KAH3677923.1"/>
    </source>
</evidence>
<dbReference type="GO" id="GO:0030479">
    <property type="term" value="C:actin cortical patch"/>
    <property type="evidence" value="ECO:0007669"/>
    <property type="project" value="EnsemblFungi"/>
</dbReference>
<evidence type="ECO:0000256" key="5">
    <source>
        <dbReference type="ARBA" id="ARBA00025389"/>
    </source>
</evidence>
<dbReference type="GO" id="GO:0051016">
    <property type="term" value="P:barbed-end actin filament capping"/>
    <property type="evidence" value="ECO:0007669"/>
    <property type="project" value="UniProtKB-UniRule"/>
</dbReference>
<keyword evidence="8" id="KW-1185">Reference proteome</keyword>
<dbReference type="AlphaFoldDB" id="A0A1B7SMT1"/>
<dbReference type="Proteomes" id="UP000788993">
    <property type="component" value="Unassembled WGS sequence"/>
</dbReference>
<sequence>MSLQSIVASMIDDAPPGNNLNLINDIKILLNKEDSRRIIAENLEQFYLNKDFKLVKINDSDFALVSKFNKKGVKFFDPVLNITFDYDFDALKVIDVEAGQTPVSDEVESYNKEFAEYCAKHYPTFYKSLVVADESDPAVFYFVIVDENLNDANFYNGRWQSFYKYNSSTKQLTGEISVKIHYYEDGNVILNSGTKISEQAGSSVVDTIAKAETAFETAVFSKFANLNEDLFKNLRRQLPINRSKVRWGDAIGNYKLGQDVVGGRH</sequence>
<dbReference type="GO" id="GO:0051015">
    <property type="term" value="F:actin filament binding"/>
    <property type="evidence" value="ECO:0007669"/>
    <property type="project" value="EnsemblFungi"/>
</dbReference>
<keyword evidence="3 6" id="KW-0117">Actin capping</keyword>
<evidence type="ECO:0000256" key="1">
    <source>
        <dbReference type="ARBA" id="ARBA00010479"/>
    </source>
</evidence>
<dbReference type="GO" id="GO:0005934">
    <property type="term" value="C:cellular bud tip"/>
    <property type="evidence" value="ECO:0007669"/>
    <property type="project" value="EnsemblFungi"/>
</dbReference>
<reference evidence="7" key="1">
    <citation type="journal article" date="2021" name="Open Biol.">
        <title>Shared evolutionary footprints suggest mitochondrial oxidative damage underlies multiple complex I losses in fungi.</title>
        <authorList>
            <person name="Schikora-Tamarit M.A."/>
            <person name="Marcet-Houben M."/>
            <person name="Nosek J."/>
            <person name="Gabaldon T."/>
        </authorList>
    </citation>
    <scope>NUCLEOTIDE SEQUENCE</scope>
    <source>
        <strain evidence="7">NCAIM Y.01608</strain>
    </source>
</reference>
<dbReference type="SUPFAM" id="SSF90096">
    <property type="entry name" value="Subunits of heterodimeric actin filament capping protein Capz"/>
    <property type="match status" value="1"/>
</dbReference>
<dbReference type="PANTHER" id="PTHR10653">
    <property type="entry name" value="F-ACTIN-CAPPING PROTEIN SUBUNIT ALPHA"/>
    <property type="match status" value="1"/>
</dbReference>
<dbReference type="GO" id="GO:0110085">
    <property type="term" value="C:mitotic actomyosin contractile ring"/>
    <property type="evidence" value="ECO:0007669"/>
    <property type="project" value="EnsemblFungi"/>
</dbReference>
<dbReference type="GO" id="GO:0030036">
    <property type="term" value="P:actin cytoskeleton organization"/>
    <property type="evidence" value="ECO:0007669"/>
    <property type="project" value="TreeGrafter"/>
</dbReference>
<evidence type="ECO:0000256" key="4">
    <source>
        <dbReference type="ARBA" id="ARBA00023203"/>
    </source>
</evidence>